<feature type="compositionally biased region" description="Basic and acidic residues" evidence="1">
    <location>
        <begin position="295"/>
        <end position="304"/>
    </location>
</feature>
<evidence type="ECO:0000256" key="2">
    <source>
        <dbReference type="SAM" id="Phobius"/>
    </source>
</evidence>
<feature type="transmembrane region" description="Helical" evidence="2">
    <location>
        <begin position="378"/>
        <end position="398"/>
    </location>
</feature>
<keyword evidence="2" id="KW-0472">Membrane</keyword>
<feature type="transmembrane region" description="Helical" evidence="2">
    <location>
        <begin position="586"/>
        <end position="605"/>
    </location>
</feature>
<feature type="compositionally biased region" description="Acidic residues" evidence="1">
    <location>
        <begin position="80"/>
        <end position="99"/>
    </location>
</feature>
<name>A0A5R9BB77_9MICC</name>
<feature type="compositionally biased region" description="Acidic residues" evidence="1">
    <location>
        <begin position="56"/>
        <end position="73"/>
    </location>
</feature>
<feature type="compositionally biased region" description="Low complexity" evidence="1">
    <location>
        <begin position="174"/>
        <end position="188"/>
    </location>
</feature>
<evidence type="ECO:0000256" key="1">
    <source>
        <dbReference type="SAM" id="MobiDB-lite"/>
    </source>
</evidence>
<feature type="transmembrane region" description="Helical" evidence="2">
    <location>
        <begin position="492"/>
        <end position="508"/>
    </location>
</feature>
<feature type="compositionally biased region" description="Basic and acidic residues" evidence="1">
    <location>
        <begin position="31"/>
        <end position="55"/>
    </location>
</feature>
<feature type="transmembrane region" description="Helical" evidence="2">
    <location>
        <begin position="611"/>
        <end position="628"/>
    </location>
</feature>
<keyword evidence="4" id="KW-1185">Reference proteome</keyword>
<comment type="caution">
    <text evidence="3">The sequence shown here is derived from an EMBL/GenBank/DDBJ whole genome shotgun (WGS) entry which is preliminary data.</text>
</comment>
<dbReference type="RefSeq" id="WP_138252837.1">
    <property type="nucleotide sequence ID" value="NZ_VAVZ01000016.1"/>
</dbReference>
<organism evidence="3 4">
    <name type="scientific">Nesterenkonia salmonea</name>
    <dbReference type="NCBI Taxonomy" id="1804987"/>
    <lineage>
        <taxon>Bacteria</taxon>
        <taxon>Bacillati</taxon>
        <taxon>Actinomycetota</taxon>
        <taxon>Actinomycetes</taxon>
        <taxon>Micrococcales</taxon>
        <taxon>Micrococcaceae</taxon>
        <taxon>Nesterenkonia</taxon>
    </lineage>
</organism>
<feature type="transmembrane region" description="Helical" evidence="2">
    <location>
        <begin position="560"/>
        <end position="579"/>
    </location>
</feature>
<feature type="region of interest" description="Disordered" evidence="1">
    <location>
        <begin position="159"/>
        <end position="304"/>
    </location>
</feature>
<feature type="compositionally biased region" description="Acidic residues" evidence="1">
    <location>
        <begin position="107"/>
        <end position="119"/>
    </location>
</feature>
<feature type="transmembrane region" description="Helical" evidence="2">
    <location>
        <begin position="466"/>
        <end position="486"/>
    </location>
</feature>
<dbReference type="EMBL" id="VAVZ01000016">
    <property type="protein sequence ID" value="TLP97528.1"/>
    <property type="molecule type" value="Genomic_DNA"/>
</dbReference>
<evidence type="ECO:0000313" key="3">
    <source>
        <dbReference type="EMBL" id="TLP97528.1"/>
    </source>
</evidence>
<evidence type="ECO:0000313" key="4">
    <source>
        <dbReference type="Proteomes" id="UP000310458"/>
    </source>
</evidence>
<feature type="transmembrane region" description="Helical" evidence="2">
    <location>
        <begin position="435"/>
        <end position="454"/>
    </location>
</feature>
<feature type="region of interest" description="Disordered" evidence="1">
    <location>
        <begin position="1"/>
        <end position="147"/>
    </location>
</feature>
<gene>
    <name evidence="3" type="ORF">FEF26_07055</name>
</gene>
<dbReference type="OrthoDB" id="5189031at2"/>
<protein>
    <submittedName>
        <fullName evidence="3">Uncharacterized protein</fullName>
    </submittedName>
</protein>
<reference evidence="3 4" key="1">
    <citation type="submission" date="2019-05" db="EMBL/GenBank/DDBJ databases">
        <title>Nesterenkonia sp. GY074 isolated from the Southern Atlantic Ocean.</title>
        <authorList>
            <person name="Zhang G."/>
        </authorList>
    </citation>
    <scope>NUCLEOTIDE SEQUENCE [LARGE SCALE GENOMIC DNA]</scope>
    <source>
        <strain evidence="3 4">GY074</strain>
    </source>
</reference>
<keyword evidence="2" id="KW-0812">Transmembrane</keyword>
<feature type="transmembrane region" description="Helical" evidence="2">
    <location>
        <begin position="528"/>
        <end position="548"/>
    </location>
</feature>
<feature type="compositionally biased region" description="Polar residues" evidence="1">
    <location>
        <begin position="19"/>
        <end position="28"/>
    </location>
</feature>
<sequence length="652" mass="71378">MTNTPNNVREAYMIPRGRQQLSEPTSPDASARPDDESKAGVATEERLDSQPHSPEEPDDEDTTVEEPADEDSSGESVADPADEDASEDSETDSPAEETSVEDRPDQDSPDEVPSDEEVSAEPAVRTGVAPRVATPSGPDTGLGGFFDTLDERAKNWWSTRKVRQARRRVEAAKTAKAAAEQESDSSAQGKPETAAAQPTGPVARRARRSGGHLPEPGTYAEASSAAPQVSLPKPPPADQRPEHQLFTDAIPIVSSDTPTDAQDPEHPGSNDASADETTVLPAYRDAQDEPPAPAPRRELDEQRQRTVIAQKAAAIEKATGEFSPRPYGGSGYIGEQYREQSAEFADDEEDLFTYIPPYSLPSRSPDPEPTQWDLARRIFVSLGAVAAIISTLWMFGWFSSGEDDPAILGQRGLYEVYSEGWFSGDHALLSPDYNWYWIWPVITVGLIIHACYQWRPSQHSTPRQQHSGWFVGTASILMLVVTASLYAGTFTLTLLSSAIIAGALTQAIRQFNLYTARTDTERQLTDDILGLFYGFALVQVMSALSVWLTHQGWHIPGIPALLWAGIGLLVCVWTAAFYSMTERGRITIALGLAWGLFWLIFPRILGEVTSVWIAIGAAMGAFIVILCTQSRRYRINHAERRAAMGRPLEDII</sequence>
<keyword evidence="2" id="KW-1133">Transmembrane helix</keyword>
<proteinExistence type="predicted"/>
<dbReference type="Proteomes" id="UP000310458">
    <property type="component" value="Unassembled WGS sequence"/>
</dbReference>
<accession>A0A5R9BB77</accession>
<dbReference type="AlphaFoldDB" id="A0A5R9BB77"/>